<sequence length="489" mass="56036">MGKYRRETMTFPPYLLGFLTFVFAIGLAKFTSIFKENVKTIPIIRRTLQQPEAQKRRIVLLAGPHKTSSSSIQVNMFNWLHSDNNHNQDITGLAQTWAYPTVEKAYIEHNCTINEHLNSKIFYPLIEAIKGREHKTKKQIQKDNRCFSELTPGQVIDIYKREIHSKWKEGYNIVLSSEALDFIASERRNDGPELLEKLLDILPRNSQDSPRPQVQFSQLGNLRGGVEFEQDSGSLFYEQLKERDHNVGAASSNNNDLEGITAVVAYRAPRVDHLISLWHQCCMTDMTFYEYLTERISTKPDALRSLDSLKLAQIFLDRKIPTILIDMSGVTNEGYDMSNVIACDVLNADCTEEKLFSDNEKDNAPQIANVKQHSDENFNVTEGKLVAIDKVIEEFDCNFRDIVKNDGLTILYPHKLMEILGRCNEVYEVKSREEMVERIRDIALGVIDSDGEAAKADDYYNDDDDDNSISASTTEEDDRYYSPEEEDIE</sequence>
<organism evidence="2 3">
    <name type="scientific">Chaetoceros tenuissimus</name>
    <dbReference type="NCBI Taxonomy" id="426638"/>
    <lineage>
        <taxon>Eukaryota</taxon>
        <taxon>Sar</taxon>
        <taxon>Stramenopiles</taxon>
        <taxon>Ochrophyta</taxon>
        <taxon>Bacillariophyta</taxon>
        <taxon>Coscinodiscophyceae</taxon>
        <taxon>Chaetocerotophycidae</taxon>
        <taxon>Chaetocerotales</taxon>
        <taxon>Chaetocerotaceae</taxon>
        <taxon>Chaetoceros</taxon>
    </lineage>
</organism>
<reference evidence="2 3" key="1">
    <citation type="journal article" date="2021" name="Sci. Rep.">
        <title>The genome of the diatom Chaetoceros tenuissimus carries an ancient integrated fragment of an extant virus.</title>
        <authorList>
            <person name="Hongo Y."/>
            <person name="Kimura K."/>
            <person name="Takaki Y."/>
            <person name="Yoshida Y."/>
            <person name="Baba S."/>
            <person name="Kobayashi G."/>
            <person name="Nagasaki K."/>
            <person name="Hano T."/>
            <person name="Tomaru Y."/>
        </authorList>
    </citation>
    <scope>NUCLEOTIDE SEQUENCE [LARGE SCALE GENOMIC DNA]</scope>
    <source>
        <strain evidence="2 3">NIES-3715</strain>
    </source>
</reference>
<evidence type="ECO:0000313" key="3">
    <source>
        <dbReference type="Proteomes" id="UP001054902"/>
    </source>
</evidence>
<dbReference type="Proteomes" id="UP001054902">
    <property type="component" value="Unassembled WGS sequence"/>
</dbReference>
<keyword evidence="3" id="KW-1185">Reference proteome</keyword>
<gene>
    <name evidence="2" type="ORF">CTEN210_05765</name>
</gene>
<proteinExistence type="predicted"/>
<evidence type="ECO:0000313" key="2">
    <source>
        <dbReference type="EMBL" id="GFH49289.1"/>
    </source>
</evidence>
<feature type="region of interest" description="Disordered" evidence="1">
    <location>
        <begin position="454"/>
        <end position="489"/>
    </location>
</feature>
<feature type="compositionally biased region" description="Acidic residues" evidence="1">
    <location>
        <begin position="474"/>
        <end position="489"/>
    </location>
</feature>
<comment type="caution">
    <text evidence="2">The sequence shown here is derived from an EMBL/GenBank/DDBJ whole genome shotgun (WGS) entry which is preliminary data.</text>
</comment>
<protein>
    <submittedName>
        <fullName evidence="2">Uncharacterized protein</fullName>
    </submittedName>
</protein>
<dbReference type="AlphaFoldDB" id="A0AAD3CR86"/>
<accession>A0AAD3CR86</accession>
<name>A0AAD3CR86_9STRA</name>
<evidence type="ECO:0000256" key="1">
    <source>
        <dbReference type="SAM" id="MobiDB-lite"/>
    </source>
</evidence>
<dbReference type="EMBL" id="BLLK01000038">
    <property type="protein sequence ID" value="GFH49289.1"/>
    <property type="molecule type" value="Genomic_DNA"/>
</dbReference>